<keyword evidence="2" id="KW-1185">Reference proteome</keyword>
<name>A0ABP2GLR6_ACIRA</name>
<protein>
    <submittedName>
        <fullName evidence="1">Uncharacterized protein</fullName>
    </submittedName>
</protein>
<sequence length="38" mass="4764">MTYHKKEIFHQDAWDHDYYVCEIITDQQAKNWVYDIES</sequence>
<dbReference type="Proteomes" id="UP000018419">
    <property type="component" value="Unassembled WGS sequence"/>
</dbReference>
<organism evidence="1 2">
    <name type="scientific">Acinetobacter radioresistens SK82</name>
    <dbReference type="NCBI Taxonomy" id="596318"/>
    <lineage>
        <taxon>Bacteria</taxon>
        <taxon>Pseudomonadati</taxon>
        <taxon>Pseudomonadota</taxon>
        <taxon>Gammaproteobacteria</taxon>
        <taxon>Moraxellales</taxon>
        <taxon>Moraxellaceae</taxon>
        <taxon>Acinetobacter</taxon>
    </lineage>
</organism>
<proteinExistence type="predicted"/>
<accession>A0ABP2GLR6</accession>
<evidence type="ECO:0000313" key="1">
    <source>
        <dbReference type="EMBL" id="EET82680.1"/>
    </source>
</evidence>
<gene>
    <name evidence="1" type="ORF">ACIRA0001_2734</name>
</gene>
<reference evidence="1 2" key="1">
    <citation type="submission" date="2009-07" db="EMBL/GenBank/DDBJ databases">
        <authorList>
            <person name="Madupu R."/>
            <person name="Durkin A.S."/>
            <person name="Torralba M."/>
            <person name="Methe B."/>
            <person name="Sutton G.G."/>
            <person name="Strausberg R.L."/>
            <person name="Nelson K.E."/>
        </authorList>
    </citation>
    <scope>NUCLEOTIDE SEQUENCE [LARGE SCALE GENOMIC DNA]</scope>
    <source>
        <strain evidence="1 2">SK82</strain>
    </source>
</reference>
<comment type="caution">
    <text evidence="1">The sequence shown here is derived from an EMBL/GenBank/DDBJ whole genome shotgun (WGS) entry which is preliminary data.</text>
</comment>
<dbReference type="EMBL" id="ACVR01000032">
    <property type="protein sequence ID" value="EET82680.1"/>
    <property type="molecule type" value="Genomic_DNA"/>
</dbReference>
<evidence type="ECO:0000313" key="2">
    <source>
        <dbReference type="Proteomes" id="UP000018419"/>
    </source>
</evidence>